<dbReference type="RefSeq" id="WP_182619188.1">
    <property type="nucleotide sequence ID" value="NZ_BAAATF010000016.1"/>
</dbReference>
<evidence type="ECO:0000313" key="4">
    <source>
        <dbReference type="Proteomes" id="UP000540568"/>
    </source>
</evidence>
<gene>
    <name evidence="3" type="ORF">FHX71_003995</name>
</gene>
<sequence>MALDPSKIIRALVDGRGRQARGGQDEATEVPGPAAEPAPSSAGPAEPAGHAEPARPAEPAGPAEPEAGPAEPDVSDAERVLGSGVFDVEWYEAQAGTTFPDPARAVEHYLARGRRAGWSPHPLFVPARFRTHRWEREETDPLITYLDGVEDAWRSVTSPLFDPAGLDGPSDAGRSPLVAFLEENGPDVALPLAPESGWLRAGLTLTDVREALRAELREAGEPATTSWQDQPPADTVPGLVTVVVVDCGSTSDVTSTLRAIDGAARPEDAPQGQPVDAVLLVPGERRRAVVGLTLARLARCAVRVLPVPADRGTSSVVDEAAHGARGEHVLLMSSRQGFREGALADWPAALAESGAAVVHPLVLGGTLLVRDAGVVYPPHGKDPVPFLKGVHPDSVPWPRPWFAVPGAPVPLLARTESVRAVRGPSRPRALWADVDLSQRLAAHEERPVVVVRDLVVTRSAGGAFDDTTEPEQDLSAFRATWREVPPGSADLFGTFGLAPVFQGLTALSAPDKAKSWTRALWLSAPEPSAPEPSAPGAPGRAEVREAPPALRWAIKTAMPAADRARQWGDFHFAHSLADALRGLGQRVVVDYGPNDARETSYRDDVVLMLRGLRPARVPAHVTSAVWVISHPEDVTARELATYDLRYAASLTWPRDVSARWGLPVRPLLQCTDPSRFYVDDETVDEVVGKAVLVGNSRNQARPVAVQSVRSGTPVAVYGAHWEKFLPPEVIAGTYVPNEIVRRYYRSAAWALNDHWPDMRDLGFVANRVFDILASGGRLLTDDVHGLAELFRPVLPERGLATFTTPEELHALLAEGSDAWYDEAALRTLSEHVRTEHSFAARAAVLLEDVLAQRAGTVAGT</sequence>
<feature type="compositionally biased region" description="Low complexity" evidence="1">
    <location>
        <begin position="31"/>
        <end position="51"/>
    </location>
</feature>
<feature type="region of interest" description="Disordered" evidence="1">
    <location>
        <begin position="1"/>
        <end position="75"/>
    </location>
</feature>
<accession>A0A7W3JC11</accession>
<protein>
    <recommendedName>
        <fullName evidence="2">Spore protein YkvP/CgeB glycosyl transferase-like domain-containing protein</fullName>
    </recommendedName>
</protein>
<evidence type="ECO:0000313" key="3">
    <source>
        <dbReference type="EMBL" id="MBA8810019.1"/>
    </source>
</evidence>
<comment type="caution">
    <text evidence="3">The sequence shown here is derived from an EMBL/GenBank/DDBJ whole genome shotgun (WGS) entry which is preliminary data.</text>
</comment>
<dbReference type="Proteomes" id="UP000540568">
    <property type="component" value="Unassembled WGS sequence"/>
</dbReference>
<dbReference type="InterPro" id="IPR055259">
    <property type="entry name" value="YkvP/CgeB_Glyco_trans-like"/>
</dbReference>
<name>A0A7W3JC11_9MICO</name>
<feature type="compositionally biased region" description="Low complexity" evidence="1">
    <location>
        <begin position="57"/>
        <end position="72"/>
    </location>
</feature>
<keyword evidence="4" id="KW-1185">Reference proteome</keyword>
<organism evidence="3 4">
    <name type="scientific">Promicromonospora sukumoe</name>
    <dbReference type="NCBI Taxonomy" id="88382"/>
    <lineage>
        <taxon>Bacteria</taxon>
        <taxon>Bacillati</taxon>
        <taxon>Actinomycetota</taxon>
        <taxon>Actinomycetes</taxon>
        <taxon>Micrococcales</taxon>
        <taxon>Promicromonosporaceae</taxon>
        <taxon>Promicromonospora</taxon>
    </lineage>
</organism>
<feature type="domain" description="Spore protein YkvP/CgeB glycosyl transferase-like" evidence="2">
    <location>
        <begin position="707"/>
        <end position="846"/>
    </location>
</feature>
<reference evidence="3 4" key="1">
    <citation type="submission" date="2020-07" db="EMBL/GenBank/DDBJ databases">
        <title>Sequencing the genomes of 1000 actinobacteria strains.</title>
        <authorList>
            <person name="Klenk H.-P."/>
        </authorList>
    </citation>
    <scope>NUCLEOTIDE SEQUENCE [LARGE SCALE GENOMIC DNA]</scope>
    <source>
        <strain evidence="3 4">DSM 44121</strain>
    </source>
</reference>
<evidence type="ECO:0000259" key="2">
    <source>
        <dbReference type="Pfam" id="PF13524"/>
    </source>
</evidence>
<dbReference type="Pfam" id="PF13524">
    <property type="entry name" value="Glyco_trans_1_2"/>
    <property type="match status" value="1"/>
</dbReference>
<dbReference type="AlphaFoldDB" id="A0A7W3JC11"/>
<proteinExistence type="predicted"/>
<dbReference type="EMBL" id="JACGWV010000002">
    <property type="protein sequence ID" value="MBA8810019.1"/>
    <property type="molecule type" value="Genomic_DNA"/>
</dbReference>
<evidence type="ECO:0000256" key="1">
    <source>
        <dbReference type="SAM" id="MobiDB-lite"/>
    </source>
</evidence>